<dbReference type="InterPro" id="IPR050256">
    <property type="entry name" value="Glycosyltransferase_2"/>
</dbReference>
<keyword evidence="2" id="KW-0812">Transmembrane</keyword>
<dbReference type="CDD" id="cd04179">
    <property type="entry name" value="DPM_DPG-synthase_like"/>
    <property type="match status" value="1"/>
</dbReference>
<comment type="caution">
    <text evidence="4">The sequence shown here is derived from an EMBL/GenBank/DDBJ whole genome shotgun (WGS) entry which is preliminary data.</text>
</comment>
<keyword evidence="2" id="KW-0472">Membrane</keyword>
<accession>T1A861</accession>
<dbReference type="AlphaFoldDB" id="T1A861"/>
<dbReference type="InterPro" id="IPR029044">
    <property type="entry name" value="Nucleotide-diphossugar_trans"/>
</dbReference>
<reference evidence="4" key="1">
    <citation type="submission" date="2013-08" db="EMBL/GenBank/DDBJ databases">
        <authorList>
            <person name="Mendez C."/>
            <person name="Richter M."/>
            <person name="Ferrer M."/>
            <person name="Sanchez J."/>
        </authorList>
    </citation>
    <scope>NUCLEOTIDE SEQUENCE</scope>
</reference>
<feature type="region of interest" description="Disordered" evidence="1">
    <location>
        <begin position="1"/>
        <end position="34"/>
    </location>
</feature>
<keyword evidence="4" id="KW-0808">Transferase</keyword>
<reference evidence="4" key="2">
    <citation type="journal article" date="2014" name="ISME J.">
        <title>Microbial stratification in low pH oxic and suboxic macroscopic growths along an acid mine drainage.</title>
        <authorList>
            <person name="Mendez-Garcia C."/>
            <person name="Mesa V."/>
            <person name="Sprenger R.R."/>
            <person name="Richter M."/>
            <person name="Diez M.S."/>
            <person name="Solano J."/>
            <person name="Bargiela R."/>
            <person name="Golyshina O.V."/>
            <person name="Manteca A."/>
            <person name="Ramos J.L."/>
            <person name="Gallego J.R."/>
            <person name="Llorente I."/>
            <person name="Martins Dos Santos V.A."/>
            <person name="Jensen O.N."/>
            <person name="Pelaez A.I."/>
            <person name="Sanchez J."/>
            <person name="Ferrer M."/>
        </authorList>
    </citation>
    <scope>NUCLEOTIDE SEQUENCE</scope>
</reference>
<sequence>MASGHPVLLPPPASLPYDAAMPQEDSPMPHPDPSLSIILPAKDEGSILPALLLRIRALYPEAELIVVDDGSTDQTAQVAREAGARVVSHPYSLGNGAAVKSGARAARGEILVFLDADGQHPPEEISRLLEPLSDGYTMTIGARDSGSQSSLLRALANAFYNRLSSWMVGHRIRDLTSGFRAVRADPFRRFLYLLPNGFSYPTTITMAFFRVGYPVCYIPFHAPARRANQSHLHPMKDGVKFLLIIFRIGILYSPLKIFLPISLSLFLLGLLRYGYTYFTADLLTNMSVLLWITSVLTFLIGLVSEQITSLLYRETGS</sequence>
<dbReference type="InterPro" id="IPR001173">
    <property type="entry name" value="Glyco_trans_2-like"/>
</dbReference>
<proteinExistence type="predicted"/>
<dbReference type="GO" id="GO:0016740">
    <property type="term" value="F:transferase activity"/>
    <property type="evidence" value="ECO:0007669"/>
    <property type="project" value="UniProtKB-KW"/>
</dbReference>
<feature type="transmembrane region" description="Helical" evidence="2">
    <location>
        <begin position="241"/>
        <end position="268"/>
    </location>
</feature>
<evidence type="ECO:0000256" key="2">
    <source>
        <dbReference type="SAM" id="Phobius"/>
    </source>
</evidence>
<feature type="domain" description="Glycosyltransferase 2-like" evidence="3">
    <location>
        <begin position="36"/>
        <end position="189"/>
    </location>
</feature>
<keyword evidence="2" id="KW-1133">Transmembrane helix</keyword>
<evidence type="ECO:0000313" key="4">
    <source>
        <dbReference type="EMBL" id="EQD56861.1"/>
    </source>
</evidence>
<feature type="transmembrane region" description="Helical" evidence="2">
    <location>
        <begin position="288"/>
        <end position="312"/>
    </location>
</feature>
<dbReference type="EC" id="2.-.-.-" evidence="4"/>
<dbReference type="Gene3D" id="3.90.550.10">
    <property type="entry name" value="Spore Coat Polysaccharide Biosynthesis Protein SpsA, Chain A"/>
    <property type="match status" value="1"/>
</dbReference>
<evidence type="ECO:0000259" key="3">
    <source>
        <dbReference type="Pfam" id="PF00535"/>
    </source>
</evidence>
<dbReference type="SUPFAM" id="SSF53448">
    <property type="entry name" value="Nucleotide-diphospho-sugar transferases"/>
    <property type="match status" value="1"/>
</dbReference>
<gene>
    <name evidence="4" type="ORF">B1B_08915</name>
</gene>
<evidence type="ECO:0000256" key="1">
    <source>
        <dbReference type="SAM" id="MobiDB-lite"/>
    </source>
</evidence>
<protein>
    <submittedName>
        <fullName evidence="4">Glycosyl transferase family 2</fullName>
        <ecNumber evidence="4">2.-.-.-</ecNumber>
    </submittedName>
</protein>
<dbReference type="Pfam" id="PF00535">
    <property type="entry name" value="Glycos_transf_2"/>
    <property type="match status" value="1"/>
</dbReference>
<organism evidence="4">
    <name type="scientific">mine drainage metagenome</name>
    <dbReference type="NCBI Taxonomy" id="410659"/>
    <lineage>
        <taxon>unclassified sequences</taxon>
        <taxon>metagenomes</taxon>
        <taxon>ecological metagenomes</taxon>
    </lineage>
</organism>
<dbReference type="PANTHER" id="PTHR48090:SF7">
    <property type="entry name" value="RFBJ PROTEIN"/>
    <property type="match status" value="1"/>
</dbReference>
<dbReference type="EMBL" id="AUZY01005854">
    <property type="protein sequence ID" value="EQD56861.1"/>
    <property type="molecule type" value="Genomic_DNA"/>
</dbReference>
<dbReference type="PANTHER" id="PTHR48090">
    <property type="entry name" value="UNDECAPRENYL-PHOSPHATE 4-DEOXY-4-FORMAMIDO-L-ARABINOSE TRANSFERASE-RELATED"/>
    <property type="match status" value="1"/>
</dbReference>
<name>T1A861_9ZZZZ</name>